<dbReference type="AlphaFoldDB" id="A0A163MUQ0"/>
<evidence type="ECO:0000313" key="2">
    <source>
        <dbReference type="EMBL" id="KZE53420.1"/>
    </source>
</evidence>
<reference evidence="3" key="1">
    <citation type="submission" date="2016-01" db="EMBL/GenBank/DDBJ databases">
        <title>Whole genome sequencing of Bhargavaea cecembensis T14.</title>
        <authorList>
            <person name="Hong K.W."/>
        </authorList>
    </citation>
    <scope>NUCLEOTIDE SEQUENCE [LARGE SCALE GENOMIC DNA]</scope>
    <source>
        <strain evidence="3">M19</strain>
    </source>
</reference>
<dbReference type="GO" id="GO:0003677">
    <property type="term" value="F:DNA binding"/>
    <property type="evidence" value="ECO:0007669"/>
    <property type="project" value="InterPro"/>
</dbReference>
<accession>A0A163MUQ0</accession>
<dbReference type="GO" id="GO:0006259">
    <property type="term" value="P:DNA metabolic process"/>
    <property type="evidence" value="ECO:0007669"/>
    <property type="project" value="InterPro"/>
</dbReference>
<sequence length="299" mass="34177">MTRNNQLAPINTKEFENYFSEKELEVVVNSIAKGATNEELALFIQICKQNNLNPFKNHIYFIKYGNQMSIQVSVEGIQYLAQQRDDYKGVTVQLIHENDDFEIIVDSETQELKIEKHSIKIPRGKVAAAYAIAKREGYPDKVVVIEAEEVEHLRTKSGSQWKTYYNDMFKKHALKRALKLQFGIDVDDATGAQEDNVDPYTPRERKDITPEDLDHEGGQGDESEDIKKAWDEIDDKVKASSLSKKDVTDLVKSNFNQKPADLNLSQVTGLSRLVDLKIQEAKKADAIEMEFNFDEDQLD</sequence>
<evidence type="ECO:0000256" key="1">
    <source>
        <dbReference type="SAM" id="MobiDB-lite"/>
    </source>
</evidence>
<comment type="caution">
    <text evidence="2">The sequence shown here is derived from an EMBL/GenBank/DDBJ whole genome shotgun (WGS) entry which is preliminary data.</text>
</comment>
<dbReference type="Pfam" id="PF03837">
    <property type="entry name" value="RecT"/>
    <property type="match status" value="1"/>
</dbReference>
<feature type="region of interest" description="Disordered" evidence="1">
    <location>
        <begin position="191"/>
        <end position="226"/>
    </location>
</feature>
<dbReference type="Proteomes" id="UP000076510">
    <property type="component" value="Unassembled WGS sequence"/>
</dbReference>
<name>A0A163MUQ0_9BACI</name>
<dbReference type="OrthoDB" id="2664780at2"/>
<organism evidence="2 3">
    <name type="scientific">Rossellomorea marisflavi</name>
    <dbReference type="NCBI Taxonomy" id="189381"/>
    <lineage>
        <taxon>Bacteria</taxon>
        <taxon>Bacillati</taxon>
        <taxon>Bacillota</taxon>
        <taxon>Bacilli</taxon>
        <taxon>Bacillales</taxon>
        <taxon>Bacillaceae</taxon>
        <taxon>Rossellomorea</taxon>
    </lineage>
</organism>
<evidence type="ECO:0000313" key="3">
    <source>
        <dbReference type="Proteomes" id="UP000076510"/>
    </source>
</evidence>
<feature type="compositionally biased region" description="Acidic residues" evidence="1">
    <location>
        <begin position="210"/>
        <end position="224"/>
    </location>
</feature>
<protein>
    <submittedName>
        <fullName evidence="2">Uncharacterized protein</fullName>
    </submittedName>
</protein>
<gene>
    <name evidence="2" type="ORF">AV649_11720</name>
</gene>
<dbReference type="InterPro" id="IPR018330">
    <property type="entry name" value="RecT_fam"/>
</dbReference>
<dbReference type="EMBL" id="LQQY01000002">
    <property type="protein sequence ID" value="KZE53420.1"/>
    <property type="molecule type" value="Genomic_DNA"/>
</dbReference>
<proteinExistence type="predicted"/>
<dbReference type="RefSeq" id="WP_063190531.1">
    <property type="nucleotide sequence ID" value="NZ_LQQY01000002.1"/>
</dbReference>